<dbReference type="Pfam" id="PF20256">
    <property type="entry name" value="MoCoBD_2"/>
    <property type="match status" value="2"/>
</dbReference>
<dbReference type="InterPro" id="IPR046867">
    <property type="entry name" value="AldOxase/xan_DH_MoCoBD2"/>
</dbReference>
<reference evidence="3 4" key="1">
    <citation type="submission" date="2018-06" db="EMBL/GenBank/DDBJ databases">
        <title>Genomic Encyclopedia of Archaeal and Bacterial Type Strains, Phase II (KMG-II): from individual species to whole genera.</title>
        <authorList>
            <person name="Goeker M."/>
        </authorList>
    </citation>
    <scope>NUCLEOTIDE SEQUENCE [LARGE SCALE GENOMIC DNA]</scope>
    <source>
        <strain evidence="3 4">DSM 23857</strain>
    </source>
</reference>
<keyword evidence="1" id="KW-0812">Transmembrane</keyword>
<dbReference type="PANTHER" id="PTHR47495:SF3">
    <property type="entry name" value="BLR6219 PROTEIN"/>
    <property type="match status" value="1"/>
</dbReference>
<dbReference type="InterPro" id="IPR037165">
    <property type="entry name" value="AldOxase/xan_DH_Mopterin-bd_sf"/>
</dbReference>
<comment type="caution">
    <text evidence="3">The sequence shown here is derived from an EMBL/GenBank/DDBJ whole genome shotgun (WGS) entry which is preliminary data.</text>
</comment>
<dbReference type="PROSITE" id="PS51318">
    <property type="entry name" value="TAT"/>
    <property type="match status" value="1"/>
</dbReference>
<feature type="transmembrane region" description="Helical" evidence="1">
    <location>
        <begin position="12"/>
        <end position="32"/>
    </location>
</feature>
<dbReference type="PANTHER" id="PTHR47495">
    <property type="entry name" value="ALDEHYDE DEHYDROGENASE"/>
    <property type="match status" value="1"/>
</dbReference>
<dbReference type="InterPro" id="IPR006311">
    <property type="entry name" value="TAT_signal"/>
</dbReference>
<evidence type="ECO:0000313" key="3">
    <source>
        <dbReference type="EMBL" id="RAJ08346.1"/>
    </source>
</evidence>
<proteinExistence type="predicted"/>
<keyword evidence="1" id="KW-0472">Membrane</keyword>
<accession>A0A327QUJ1</accession>
<name>A0A327QUJ1_9BACT</name>
<evidence type="ECO:0000259" key="2">
    <source>
        <dbReference type="SMART" id="SM01008"/>
    </source>
</evidence>
<dbReference type="EMBL" id="QLLL01000002">
    <property type="protein sequence ID" value="RAJ08346.1"/>
    <property type="molecule type" value="Genomic_DNA"/>
</dbReference>
<dbReference type="InterPro" id="IPR052516">
    <property type="entry name" value="N-heterocyclic_Hydroxylase"/>
</dbReference>
<dbReference type="AlphaFoldDB" id="A0A327QUJ1"/>
<dbReference type="OrthoDB" id="9767994at2"/>
<dbReference type="InterPro" id="IPR000674">
    <property type="entry name" value="Ald_Oxase/Xan_DH_a/b"/>
</dbReference>
<dbReference type="Gene3D" id="3.30.365.10">
    <property type="entry name" value="Aldehyde oxidase/xanthine dehydrogenase, molybdopterin binding domain"/>
    <property type="match status" value="4"/>
</dbReference>
<gene>
    <name evidence="3" type="ORF">LX64_00994</name>
</gene>
<protein>
    <submittedName>
        <fullName evidence="3">Isoquinoline 1-oxidoreductase beta subunit</fullName>
    </submittedName>
</protein>
<dbReference type="InterPro" id="IPR012368">
    <property type="entry name" value="OxRdtase_Mopterin-bd_su_IorB"/>
</dbReference>
<feature type="domain" description="Aldehyde oxidase/xanthine dehydrogenase a/b hammerhead" evidence="2">
    <location>
        <begin position="211"/>
        <end position="306"/>
    </location>
</feature>
<evidence type="ECO:0000313" key="4">
    <source>
        <dbReference type="Proteomes" id="UP000249547"/>
    </source>
</evidence>
<dbReference type="InterPro" id="IPR008274">
    <property type="entry name" value="AldOxase/xan_DH_MoCoBD1"/>
</dbReference>
<dbReference type="Proteomes" id="UP000249547">
    <property type="component" value="Unassembled WGS sequence"/>
</dbReference>
<dbReference type="Pfam" id="PF02738">
    <property type="entry name" value="MoCoBD_1"/>
    <property type="match status" value="1"/>
</dbReference>
<dbReference type="Gene3D" id="3.90.1170.50">
    <property type="entry name" value="Aldehyde oxidase/xanthine dehydrogenase, a/b hammerhead"/>
    <property type="match status" value="1"/>
</dbReference>
<dbReference type="RefSeq" id="WP_111596506.1">
    <property type="nucleotide sequence ID" value="NZ_QLLL01000002.1"/>
</dbReference>
<keyword evidence="1" id="KW-1133">Transmembrane helix</keyword>
<sequence>MEQSKSTQSRRSFLRSSLLAGGGFMISFTWLAKTGLAEGHKEAILPAQWNELTGYIKITADNVIKILNPNPEFGQNVMTSLPMIVAEELEADWKNIVVEMGPHDNLKLGPQFSGGSNSVRMYWKPLREAGAAARHMLLQAAANTWQVPIEELTAKEGMIIHTKSGQSATFGNFASLAATLPIPKNVPLKATKDFKVVRHPQKNVEGMKIVTGKPLFGLDYKQEGMLYAMIQHPPAFGMKLLSFDASEALKMPGIKDVFTLTLYDEGFEQAGFDTRTFNELLVVVGKTTWEVMNAKKKLSVQWTSAGNTTDTMSGRNGKREVVVPGELESTSAQLAKMKAYAQQPAQVLRKDGDPEKAFKNAAHIIERTYTAPFLAHNCMEPMNFFAHVTEDKALVAGPLQGPAWIEPTLSKLLHLPPEKIEIQVTRMGGGFGRRAYCHYVSEAALISRKVKAPIQLVYTREDDMTYGIYRPMYTATYRAALDANKKLIGFHVKGGGIPEHPIHENRFPAGAVDNYLAEGWQIPSNITIGAFRAPRSNFNAAAEQSFLDELAAAMGKDPIDLRLELLKKAKENPVGKNNDYDPDRYAGILHLVKEKSGWGKAENKKYSRGVAAYFCHNSYAAHVVDIVMRNGTPYVERVFSAIDCGIVINPDAAANMVEGAVVDGIGNSFYGKLSHIEGVAQQSNFYNYRMIRHSEAPKKIDVHFVKNDIDPTGLGEPPFPPVFGAVANALFKATNKRYYDQPFAEHFPKPGNSKLDHKNLG</sequence>
<dbReference type="GO" id="GO:0016491">
    <property type="term" value="F:oxidoreductase activity"/>
    <property type="evidence" value="ECO:0007669"/>
    <property type="project" value="InterPro"/>
</dbReference>
<keyword evidence="4" id="KW-1185">Reference proteome</keyword>
<dbReference type="SUPFAM" id="SSF56003">
    <property type="entry name" value="Molybdenum cofactor-binding domain"/>
    <property type="match status" value="2"/>
</dbReference>
<organism evidence="3 4">
    <name type="scientific">Chitinophaga skermanii</name>
    <dbReference type="NCBI Taxonomy" id="331697"/>
    <lineage>
        <taxon>Bacteria</taxon>
        <taxon>Pseudomonadati</taxon>
        <taxon>Bacteroidota</taxon>
        <taxon>Chitinophagia</taxon>
        <taxon>Chitinophagales</taxon>
        <taxon>Chitinophagaceae</taxon>
        <taxon>Chitinophaga</taxon>
    </lineage>
</organism>
<dbReference type="PIRSF" id="PIRSF036389">
    <property type="entry name" value="IOR_B"/>
    <property type="match status" value="1"/>
</dbReference>
<evidence type="ECO:0000256" key="1">
    <source>
        <dbReference type="SAM" id="Phobius"/>
    </source>
</evidence>
<dbReference type="SMART" id="SM01008">
    <property type="entry name" value="Ald_Xan_dh_C"/>
    <property type="match status" value="1"/>
</dbReference>